<dbReference type="CDD" id="cd21173">
    <property type="entry name" value="NucC-like"/>
    <property type="match status" value="1"/>
</dbReference>
<organism evidence="2 3">
    <name type="scientific">Murimonas intestini</name>
    <dbReference type="NCBI Taxonomy" id="1337051"/>
    <lineage>
        <taxon>Bacteria</taxon>
        <taxon>Bacillati</taxon>
        <taxon>Bacillota</taxon>
        <taxon>Clostridia</taxon>
        <taxon>Lachnospirales</taxon>
        <taxon>Lachnospiraceae</taxon>
        <taxon>Murimonas</taxon>
    </lineage>
</organism>
<dbReference type="InterPro" id="IPR046537">
    <property type="entry name" value="DUF6602"/>
</dbReference>
<keyword evidence="3" id="KW-1185">Reference proteome</keyword>
<evidence type="ECO:0000313" key="2">
    <source>
        <dbReference type="EMBL" id="PWJ76601.1"/>
    </source>
</evidence>
<proteinExistence type="predicted"/>
<dbReference type="AlphaFoldDB" id="A0AB73T5I8"/>
<accession>A0AB73T5I8</accession>
<evidence type="ECO:0000313" key="3">
    <source>
        <dbReference type="Proteomes" id="UP000245412"/>
    </source>
</evidence>
<feature type="domain" description="DUF6602" evidence="1">
    <location>
        <begin position="37"/>
        <end position="118"/>
    </location>
</feature>
<dbReference type="Pfam" id="PF20247">
    <property type="entry name" value="DUF6602"/>
    <property type="match status" value="1"/>
</dbReference>
<gene>
    <name evidence="2" type="ORF">C7383_10446</name>
</gene>
<name>A0AB73T5I8_9FIRM</name>
<reference evidence="2 3" key="1">
    <citation type="submission" date="2018-05" db="EMBL/GenBank/DDBJ databases">
        <authorList>
            <person name="Goeker M."/>
            <person name="Huntemann M."/>
            <person name="Clum A."/>
            <person name="Pillay M."/>
            <person name="Palaniappan K."/>
            <person name="Varghese N."/>
            <person name="Mikhailova N."/>
            <person name="Stamatis D."/>
            <person name="Reddy T."/>
            <person name="Daum C."/>
            <person name="Shapiro N."/>
            <person name="Ivanova N."/>
            <person name="Kyrpides N."/>
            <person name="Woyke T."/>
        </authorList>
    </citation>
    <scope>NUCLEOTIDE SEQUENCE [LARGE SCALE GENOMIC DNA]</scope>
    <source>
        <strain evidence="2 3">DSM 26524</strain>
    </source>
</reference>
<dbReference type="RefSeq" id="WP_109625752.1">
    <property type="nucleotide sequence ID" value="NZ_CABJAT010000009.1"/>
</dbReference>
<comment type="caution">
    <text evidence="2">The sequence shown here is derived from an EMBL/GenBank/DDBJ whole genome shotgun (WGS) entry which is preliminary data.</text>
</comment>
<protein>
    <recommendedName>
        <fullName evidence="1">DUF6602 domain-containing protein</fullName>
    </recommendedName>
</protein>
<evidence type="ECO:0000259" key="1">
    <source>
        <dbReference type="Pfam" id="PF20247"/>
    </source>
</evidence>
<sequence>MEDEKKTVGYEDIIRMLADNYMKLEQSIANQILLNVSNHYPTQGAYRENVWKSLFEMIVPKKYCIEQSVFIIDSYGNKSKEVDLAIFDEMYTPYIFNYGEIKFIPIEAVAAVVQCKSKSVDYADVSGWRESIEALFTSMDSVARTASSMTDNLEPTPMPVTQTATRPIMILCAIEPINKISVLIEEFDIILSVSEIGEVKRLNKYIRGEENSLKEWNDSLNNALEKKDCDNQYIINEKVQRKKKKKIVSEAQRPEFLQNLKVEKIDKYGQKHENVLLSLIFQLNQLLMVLNNPMLFPHKAYAERFNQILNEVTKGAEDGQQK</sequence>
<dbReference type="EMBL" id="QGGY01000004">
    <property type="protein sequence ID" value="PWJ76601.1"/>
    <property type="molecule type" value="Genomic_DNA"/>
</dbReference>
<dbReference type="Proteomes" id="UP000245412">
    <property type="component" value="Unassembled WGS sequence"/>
</dbReference>